<keyword evidence="6" id="KW-0158">Chromosome</keyword>
<proteinExistence type="predicted"/>
<keyword evidence="17" id="KW-0805">Transcription regulation</keyword>
<dbReference type="PROSITE" id="PS51060">
    <property type="entry name" value="PARP_ALPHA_HD"/>
    <property type="match status" value="1"/>
</dbReference>
<evidence type="ECO:0000256" key="24">
    <source>
        <dbReference type="ARBA" id="ARBA00030905"/>
    </source>
</evidence>
<evidence type="ECO:0000256" key="15">
    <source>
        <dbReference type="ARBA" id="ARBA00022765"/>
    </source>
</evidence>
<keyword evidence="21" id="KW-0539">Nucleus</keyword>
<evidence type="ECO:0000256" key="17">
    <source>
        <dbReference type="ARBA" id="ARBA00023015"/>
    </source>
</evidence>
<evidence type="ECO:0000256" key="14">
    <source>
        <dbReference type="ARBA" id="ARBA00022737"/>
    </source>
</evidence>
<evidence type="ECO:0000256" key="19">
    <source>
        <dbReference type="ARBA" id="ARBA00023125"/>
    </source>
</evidence>
<comment type="caution">
    <text evidence="35">The sequence shown here is derived from an EMBL/GenBank/DDBJ whole genome shotgun (WGS) entry which is preliminary data.</text>
</comment>
<evidence type="ECO:0000256" key="5">
    <source>
        <dbReference type="ARBA" id="ARBA00017163"/>
    </source>
</evidence>
<dbReference type="Pfam" id="PF02877">
    <property type="entry name" value="PARP_reg"/>
    <property type="match status" value="1"/>
</dbReference>
<evidence type="ECO:0000259" key="33">
    <source>
        <dbReference type="PROSITE" id="PS51059"/>
    </source>
</evidence>
<dbReference type="GO" id="GO:0005730">
    <property type="term" value="C:nucleolus"/>
    <property type="evidence" value="ECO:0007669"/>
    <property type="project" value="UniProtKB-SubCell"/>
</dbReference>
<name>A0A819WSB4_9BILA</name>
<evidence type="ECO:0000256" key="7">
    <source>
        <dbReference type="ARBA" id="ARBA00022490"/>
    </source>
</evidence>
<evidence type="ECO:0000256" key="30">
    <source>
        <dbReference type="ARBA" id="ARBA00048241"/>
    </source>
</evidence>
<dbReference type="PANTHER" id="PTHR10459:SF112">
    <property type="entry name" value="POLY [ADP-RIBOSE] POLYMERASE 1"/>
    <property type="match status" value="1"/>
</dbReference>
<evidence type="ECO:0000256" key="26">
    <source>
        <dbReference type="ARBA" id="ARBA00031228"/>
    </source>
</evidence>
<dbReference type="GO" id="GO:0003677">
    <property type="term" value="F:DNA binding"/>
    <property type="evidence" value="ECO:0007669"/>
    <property type="project" value="UniProtKB-KW"/>
</dbReference>
<evidence type="ECO:0000256" key="29">
    <source>
        <dbReference type="ARBA" id="ARBA00033987"/>
    </source>
</evidence>
<comment type="catalytic activity">
    <reaction evidence="32">
        <text>L-seryl-[protein] + NAD(+) = O-(ADP-D-ribosyl)-L-seryl-[protein] + nicotinamide + H(+)</text>
        <dbReference type="Rhea" id="RHEA:58232"/>
        <dbReference type="Rhea" id="RHEA-COMP:9863"/>
        <dbReference type="Rhea" id="RHEA-COMP:15091"/>
        <dbReference type="ChEBI" id="CHEBI:15378"/>
        <dbReference type="ChEBI" id="CHEBI:17154"/>
        <dbReference type="ChEBI" id="CHEBI:29999"/>
        <dbReference type="ChEBI" id="CHEBI:57540"/>
        <dbReference type="ChEBI" id="CHEBI:142556"/>
    </reaction>
    <physiologicalReaction direction="left-to-right" evidence="32">
        <dbReference type="Rhea" id="RHEA:58233"/>
    </physiologicalReaction>
</comment>
<dbReference type="GO" id="GO:0006302">
    <property type="term" value="P:double-strand break repair"/>
    <property type="evidence" value="ECO:0007669"/>
    <property type="project" value="TreeGrafter"/>
</dbReference>
<evidence type="ECO:0000256" key="23">
    <source>
        <dbReference type="ARBA" id="ARBA00024164"/>
    </source>
</evidence>
<evidence type="ECO:0000256" key="4">
    <source>
        <dbReference type="ARBA" id="ARBA00012020"/>
    </source>
</evidence>
<dbReference type="EMBL" id="CAJOBD010009036">
    <property type="protein sequence ID" value="CAF4126851.1"/>
    <property type="molecule type" value="Genomic_DNA"/>
</dbReference>
<dbReference type="InterPro" id="IPR012317">
    <property type="entry name" value="Poly(ADP-ribose)pol_cat_dom"/>
</dbReference>
<evidence type="ECO:0000256" key="11">
    <source>
        <dbReference type="ARBA" id="ARBA00022676"/>
    </source>
</evidence>
<evidence type="ECO:0000256" key="27">
    <source>
        <dbReference type="ARBA" id="ARBA00032694"/>
    </source>
</evidence>
<dbReference type="Proteomes" id="UP000663836">
    <property type="component" value="Unassembled WGS sequence"/>
</dbReference>
<keyword evidence="16" id="KW-0391">Immunity</keyword>
<keyword evidence="19" id="KW-0238">DNA-binding</keyword>
<comment type="catalytic activity">
    <reaction evidence="23">
        <text>L-aspartyl-[protein] + NAD(+) = 4-O-(ADP-D-ribosyl)-L-aspartyl-[protein] + nicotinamide</text>
        <dbReference type="Rhea" id="RHEA:54424"/>
        <dbReference type="Rhea" id="RHEA-COMP:9867"/>
        <dbReference type="Rhea" id="RHEA-COMP:13832"/>
        <dbReference type="ChEBI" id="CHEBI:17154"/>
        <dbReference type="ChEBI" id="CHEBI:29961"/>
        <dbReference type="ChEBI" id="CHEBI:57540"/>
        <dbReference type="ChEBI" id="CHEBI:138102"/>
    </reaction>
    <physiologicalReaction direction="left-to-right" evidence="23">
        <dbReference type="Rhea" id="RHEA:54425"/>
    </physiologicalReaction>
</comment>
<dbReference type="AlphaFoldDB" id="A0A819WSB4"/>
<evidence type="ECO:0000256" key="8">
    <source>
        <dbReference type="ARBA" id="ARBA00022499"/>
    </source>
</evidence>
<keyword evidence="14" id="KW-0677">Repeat</keyword>
<evidence type="ECO:0000256" key="20">
    <source>
        <dbReference type="ARBA" id="ARBA00023163"/>
    </source>
</evidence>
<keyword evidence="11" id="KW-0328">Glycosyltransferase</keyword>
<evidence type="ECO:0000256" key="10">
    <source>
        <dbReference type="ARBA" id="ARBA00022588"/>
    </source>
</evidence>
<evidence type="ECO:0000256" key="21">
    <source>
        <dbReference type="ARBA" id="ARBA00023242"/>
    </source>
</evidence>
<evidence type="ECO:0000256" key="9">
    <source>
        <dbReference type="ARBA" id="ARBA00022533"/>
    </source>
</evidence>
<organism evidence="35 36">
    <name type="scientific">Rotaria sordida</name>
    <dbReference type="NCBI Taxonomy" id="392033"/>
    <lineage>
        <taxon>Eukaryota</taxon>
        <taxon>Metazoa</taxon>
        <taxon>Spiralia</taxon>
        <taxon>Gnathifera</taxon>
        <taxon>Rotifera</taxon>
        <taxon>Eurotatoria</taxon>
        <taxon>Bdelloidea</taxon>
        <taxon>Philodinida</taxon>
        <taxon>Philodinidae</taxon>
        <taxon>Rotaria</taxon>
    </lineage>
</organism>
<keyword evidence="8" id="KW-1017">Isopeptide bond</keyword>
<evidence type="ECO:0000313" key="36">
    <source>
        <dbReference type="Proteomes" id="UP000663836"/>
    </source>
</evidence>
<dbReference type="InterPro" id="IPR036616">
    <property type="entry name" value="Poly(ADP-ribose)pol_reg_dom_sf"/>
</dbReference>
<evidence type="ECO:0000256" key="28">
    <source>
        <dbReference type="ARBA" id="ARBA00032956"/>
    </source>
</evidence>
<evidence type="ECO:0000256" key="32">
    <source>
        <dbReference type="ARBA" id="ARBA00048575"/>
    </source>
</evidence>
<dbReference type="GO" id="GO:0003950">
    <property type="term" value="F:NAD+ poly-ADP-ribosyltransferase activity"/>
    <property type="evidence" value="ECO:0007669"/>
    <property type="project" value="UniProtKB-EC"/>
</dbReference>
<gene>
    <name evidence="35" type="ORF">JBS370_LOCUS32888</name>
</gene>
<dbReference type="Gene3D" id="1.20.142.10">
    <property type="entry name" value="Poly(ADP-ribose) polymerase, regulatory domain"/>
    <property type="match status" value="1"/>
</dbReference>
<dbReference type="PROSITE" id="PS51059">
    <property type="entry name" value="PARP_CATALYTIC"/>
    <property type="match status" value="1"/>
</dbReference>
<comment type="catalytic activity">
    <reaction evidence="22">
        <text>L-glutamyl-[protein] + NAD(+) = 5-O-(ADP-D-ribosyl)-L-glutamyl-[protein] + nicotinamide</text>
        <dbReference type="Rhea" id="RHEA:58224"/>
        <dbReference type="Rhea" id="RHEA-COMP:10208"/>
        <dbReference type="Rhea" id="RHEA-COMP:15089"/>
        <dbReference type="ChEBI" id="CHEBI:17154"/>
        <dbReference type="ChEBI" id="CHEBI:29973"/>
        <dbReference type="ChEBI" id="CHEBI:57540"/>
        <dbReference type="ChEBI" id="CHEBI:142540"/>
    </reaction>
    <physiologicalReaction direction="left-to-right" evidence="22">
        <dbReference type="Rhea" id="RHEA:58225"/>
    </physiologicalReaction>
</comment>
<dbReference type="InterPro" id="IPR050800">
    <property type="entry name" value="ARTD/PARP"/>
</dbReference>
<keyword evidence="7" id="KW-0963">Cytoplasm</keyword>
<keyword evidence="18" id="KW-0520">NAD</keyword>
<comment type="catalytic activity">
    <reaction evidence="30">
        <text>L-histidyl-[protein] + NAD(+) = N(tele)-(ADP-D-ribosyl)-L-histidyl-[protein] + nicotinamide + H(+)</text>
        <dbReference type="Rhea" id="RHEA:72071"/>
        <dbReference type="Rhea" id="RHEA-COMP:9745"/>
        <dbReference type="Rhea" id="RHEA-COMP:18085"/>
        <dbReference type="ChEBI" id="CHEBI:15378"/>
        <dbReference type="ChEBI" id="CHEBI:17154"/>
        <dbReference type="ChEBI" id="CHEBI:29979"/>
        <dbReference type="ChEBI" id="CHEBI:57540"/>
        <dbReference type="ChEBI" id="CHEBI:191398"/>
    </reaction>
    <physiologicalReaction direction="left-to-right" evidence="30">
        <dbReference type="Rhea" id="RHEA:72072"/>
    </physiologicalReaction>
</comment>
<comment type="catalytic activity">
    <reaction evidence="31">
        <text>L-tyrosyl-[protein] + NAD(+) = O-(ADP-D-ribosyl)-L-tyrosyl-[protein] + nicotinamide + H(+)</text>
        <dbReference type="Rhea" id="RHEA:58236"/>
        <dbReference type="Rhea" id="RHEA-COMP:10136"/>
        <dbReference type="Rhea" id="RHEA-COMP:15092"/>
        <dbReference type="ChEBI" id="CHEBI:15378"/>
        <dbReference type="ChEBI" id="CHEBI:17154"/>
        <dbReference type="ChEBI" id="CHEBI:46858"/>
        <dbReference type="ChEBI" id="CHEBI:57540"/>
        <dbReference type="ChEBI" id="CHEBI:142557"/>
    </reaction>
    <physiologicalReaction direction="left-to-right" evidence="31">
        <dbReference type="Rhea" id="RHEA:58237"/>
    </physiologicalReaction>
</comment>
<keyword evidence="12" id="KW-0808">Transferase</keyword>
<evidence type="ECO:0000313" key="35">
    <source>
        <dbReference type="EMBL" id="CAF4126851.1"/>
    </source>
</evidence>
<keyword evidence="13" id="KW-0548">Nucleotidyltransferase</keyword>
<evidence type="ECO:0000256" key="1">
    <source>
        <dbReference type="ARBA" id="ARBA00004286"/>
    </source>
</evidence>
<evidence type="ECO:0000256" key="18">
    <source>
        <dbReference type="ARBA" id="ARBA00023027"/>
    </source>
</evidence>
<keyword evidence="9" id="KW-0021">Allosteric enzyme</keyword>
<dbReference type="SUPFAM" id="SSF47587">
    <property type="entry name" value="Domain of poly(ADP-ribose) polymerase"/>
    <property type="match status" value="1"/>
</dbReference>
<accession>A0A819WSB4</accession>
<reference evidence="35" key="1">
    <citation type="submission" date="2021-02" db="EMBL/GenBank/DDBJ databases">
        <authorList>
            <person name="Nowell W R."/>
        </authorList>
    </citation>
    <scope>NUCLEOTIDE SEQUENCE</scope>
</reference>
<evidence type="ECO:0000256" key="25">
    <source>
        <dbReference type="ARBA" id="ARBA00030986"/>
    </source>
</evidence>
<protein>
    <recommendedName>
        <fullName evidence="5">Poly [ADP-ribose] polymerase 1</fullName>
        <ecNumber evidence="4">2.4.2.30</ecNumber>
    </recommendedName>
    <alternativeName>
        <fullName evidence="24">ADP-ribosyltransferase diphtheria toxin-like 1</fullName>
    </alternativeName>
    <alternativeName>
        <fullName evidence="27">DNA ADP-ribosyltransferase PARP1</fullName>
    </alternativeName>
    <alternativeName>
        <fullName evidence="25">NAD(+) ADP-ribosyltransferase 1</fullName>
    </alternativeName>
    <alternativeName>
        <fullName evidence="28">Poly[ADP-ribose] synthase 1</fullName>
    </alternativeName>
    <alternativeName>
        <fullName evidence="26">Protein poly-ADP-ribosyltransferase PARP1</fullName>
    </alternativeName>
</protein>
<keyword evidence="20" id="KW-0804">Transcription</keyword>
<keyword evidence="10" id="KW-0399">Innate immunity</keyword>
<dbReference type="EC" id="2.4.2.30" evidence="4"/>
<keyword evidence="15" id="KW-0013">ADP-ribosylation</keyword>
<evidence type="ECO:0000256" key="3">
    <source>
        <dbReference type="ARBA" id="ARBA00004604"/>
    </source>
</evidence>
<evidence type="ECO:0000259" key="34">
    <source>
        <dbReference type="PROSITE" id="PS51060"/>
    </source>
</evidence>
<evidence type="ECO:0000256" key="22">
    <source>
        <dbReference type="ARBA" id="ARBA00024159"/>
    </source>
</evidence>
<feature type="domain" description="PARP alpha-helical" evidence="34">
    <location>
        <begin position="13"/>
        <end position="134"/>
    </location>
</feature>
<sequence>MKLSPSHFIARPTDDSNLPLFGYIVSSAGLEDTCHALKDTETNGIFTAVLGLVNMTRGTNSYYKLQLLESANGRQCRKTDTINAFHTLFVDKKVIPHVIGLAKPPLLDNVELIKTKTEMINNIPEIEIAYSMLNESNNTIESSEHSIDVHYKKLKYGLEPVDHDSEEFKLIEKYMIHTHAKTHGQYTLKLRMAWIKNN</sequence>
<dbReference type="PANTHER" id="PTHR10459">
    <property type="entry name" value="DNA LIGASE"/>
    <property type="match status" value="1"/>
</dbReference>
<dbReference type="GO" id="GO:1990404">
    <property type="term" value="F:NAD+-protein mono-ADP-ribosyltransferase activity"/>
    <property type="evidence" value="ECO:0007669"/>
    <property type="project" value="TreeGrafter"/>
</dbReference>
<dbReference type="GO" id="GO:0070212">
    <property type="term" value="P:protein poly-ADP-ribosylation"/>
    <property type="evidence" value="ECO:0007669"/>
    <property type="project" value="TreeGrafter"/>
</dbReference>
<feature type="domain" description="PARP catalytic" evidence="33">
    <location>
        <begin position="145"/>
        <end position="198"/>
    </location>
</feature>
<comment type="catalytic activity">
    <reaction evidence="29">
        <text>NAD(+) + (ADP-D-ribosyl)n-acceptor = nicotinamide + (ADP-D-ribosyl)n+1-acceptor + H(+).</text>
        <dbReference type="EC" id="2.4.2.30"/>
    </reaction>
</comment>
<comment type="subcellular location">
    <subcellularLocation>
        <location evidence="1">Chromosome</location>
    </subcellularLocation>
    <subcellularLocation>
        <location evidence="2">Cytoplasm</location>
        <location evidence="2">Cytosol</location>
    </subcellularLocation>
    <subcellularLocation>
        <location evidence="3">Nucleus</location>
        <location evidence="3">Nucleolus</location>
    </subcellularLocation>
</comment>
<evidence type="ECO:0000256" key="16">
    <source>
        <dbReference type="ARBA" id="ARBA00022859"/>
    </source>
</evidence>
<evidence type="ECO:0000256" key="6">
    <source>
        <dbReference type="ARBA" id="ARBA00022454"/>
    </source>
</evidence>
<dbReference type="GO" id="GO:0016779">
    <property type="term" value="F:nucleotidyltransferase activity"/>
    <property type="evidence" value="ECO:0007669"/>
    <property type="project" value="UniProtKB-KW"/>
</dbReference>
<dbReference type="GO" id="GO:0005694">
    <property type="term" value="C:chromosome"/>
    <property type="evidence" value="ECO:0007669"/>
    <property type="project" value="UniProtKB-SubCell"/>
</dbReference>
<dbReference type="GO" id="GO:0045087">
    <property type="term" value="P:innate immune response"/>
    <property type="evidence" value="ECO:0007669"/>
    <property type="project" value="UniProtKB-KW"/>
</dbReference>
<evidence type="ECO:0000256" key="2">
    <source>
        <dbReference type="ARBA" id="ARBA00004514"/>
    </source>
</evidence>
<dbReference type="InterPro" id="IPR004102">
    <property type="entry name" value="Poly(ADP-ribose)pol_reg_dom"/>
</dbReference>
<evidence type="ECO:0000256" key="12">
    <source>
        <dbReference type="ARBA" id="ARBA00022679"/>
    </source>
</evidence>
<dbReference type="GO" id="GO:0005829">
    <property type="term" value="C:cytosol"/>
    <property type="evidence" value="ECO:0007669"/>
    <property type="project" value="UniProtKB-SubCell"/>
</dbReference>
<evidence type="ECO:0000256" key="31">
    <source>
        <dbReference type="ARBA" id="ARBA00048339"/>
    </source>
</evidence>
<evidence type="ECO:0000256" key="13">
    <source>
        <dbReference type="ARBA" id="ARBA00022695"/>
    </source>
</evidence>